<feature type="compositionally biased region" description="Acidic residues" evidence="1">
    <location>
        <begin position="520"/>
        <end position="544"/>
    </location>
</feature>
<dbReference type="Gene3D" id="1.10.357.150">
    <property type="match status" value="1"/>
</dbReference>
<proteinExistence type="predicted"/>
<feature type="domain" description="ZW10 C-terminal helical" evidence="2">
    <location>
        <begin position="795"/>
        <end position="938"/>
    </location>
</feature>
<dbReference type="AlphaFoldDB" id="A0A8H5GY97"/>
<comment type="caution">
    <text evidence="3">The sequence shown here is derived from an EMBL/GenBank/DDBJ whole genome shotgun (WGS) entry which is preliminary data.</text>
</comment>
<dbReference type="Pfam" id="PF22766">
    <property type="entry name" value="ZW10_C2"/>
    <property type="match status" value="1"/>
</dbReference>
<dbReference type="EMBL" id="JAACJP010000040">
    <property type="protein sequence ID" value="KAF5373242.1"/>
    <property type="molecule type" value="Genomic_DNA"/>
</dbReference>
<evidence type="ECO:0000256" key="1">
    <source>
        <dbReference type="SAM" id="MobiDB-lite"/>
    </source>
</evidence>
<evidence type="ECO:0000313" key="3">
    <source>
        <dbReference type="EMBL" id="KAF5373242.1"/>
    </source>
</evidence>
<name>A0A8H5GY97_9AGAR</name>
<dbReference type="OrthoDB" id="534815at2759"/>
<feature type="compositionally biased region" description="Acidic residues" evidence="1">
    <location>
        <begin position="461"/>
        <end position="485"/>
    </location>
</feature>
<dbReference type="GO" id="GO:0006888">
    <property type="term" value="P:endoplasmic reticulum to Golgi vesicle-mediated transport"/>
    <property type="evidence" value="ECO:0007669"/>
    <property type="project" value="TreeGrafter"/>
</dbReference>
<dbReference type="InterPro" id="IPR046362">
    <property type="entry name" value="Zw10/DSL1_C_sf"/>
</dbReference>
<dbReference type="GO" id="GO:0007094">
    <property type="term" value="P:mitotic spindle assembly checkpoint signaling"/>
    <property type="evidence" value="ECO:0007669"/>
    <property type="project" value="TreeGrafter"/>
</dbReference>
<accession>A0A8H5GY97</accession>
<feature type="region of interest" description="Disordered" evidence="1">
    <location>
        <begin position="447"/>
        <end position="640"/>
    </location>
</feature>
<keyword evidence="4" id="KW-1185">Reference proteome</keyword>
<dbReference type="PANTHER" id="PTHR12205:SF0">
    <property type="entry name" value="CENTROMERE_KINETOCHORE PROTEIN ZW10 HOMOLOG"/>
    <property type="match status" value="1"/>
</dbReference>
<dbReference type="InterPro" id="IPR055148">
    <property type="entry name" value="ZW10_C_2"/>
</dbReference>
<dbReference type="GO" id="GO:1990423">
    <property type="term" value="C:RZZ complex"/>
    <property type="evidence" value="ECO:0007669"/>
    <property type="project" value="TreeGrafter"/>
</dbReference>
<feature type="compositionally biased region" description="Low complexity" evidence="1">
    <location>
        <begin position="587"/>
        <end position="613"/>
    </location>
</feature>
<evidence type="ECO:0000259" key="2">
    <source>
        <dbReference type="Pfam" id="PF22766"/>
    </source>
</evidence>
<dbReference type="GO" id="GO:0005737">
    <property type="term" value="C:cytoplasm"/>
    <property type="evidence" value="ECO:0007669"/>
    <property type="project" value="GOC"/>
</dbReference>
<reference evidence="3 4" key="1">
    <citation type="journal article" date="2020" name="ISME J.">
        <title>Uncovering the hidden diversity of litter-decomposition mechanisms in mushroom-forming fungi.</title>
        <authorList>
            <person name="Floudas D."/>
            <person name="Bentzer J."/>
            <person name="Ahren D."/>
            <person name="Johansson T."/>
            <person name="Persson P."/>
            <person name="Tunlid A."/>
        </authorList>
    </citation>
    <scope>NUCLEOTIDE SEQUENCE [LARGE SCALE GENOMIC DNA]</scope>
    <source>
        <strain evidence="3 4">CBS 661.87</strain>
    </source>
</reference>
<dbReference type="Proteomes" id="UP000565441">
    <property type="component" value="Unassembled WGS sequence"/>
</dbReference>
<sequence>MAFPIPSHLPRRPNPQDVSSQILSKIDAATNQTLNSALAKSWLSELEQTIKSTKERIHGRIQSDLPEFQRQLAASKSVQERLQTLTTNVDSLSESVSNPETGLIPTLIDNLTKHAELAQEAMDTQVERDALSHLLKCKTTLNSLEGLIHAGRLPEAVDLCGEMESLLQGTPAHLNETNVMGDVRRKFRAAQARNEEQLSEAYTRSVIISHHEFIIHSSVQVRESEAVLSLSSILASLSASSLSNHLTTLRRDLTNQFIDYILKQPAAATTVSSGALEHKFSLIPLPPNEEISTIRLENLSTLFNYLSTHFFPCLPLSQTTLFTRSLCKPTTTSLLNNLLIPFLPSSYELLPPFLEVLKKALAFEDKILVDVLGNETNDRPVKAWADGVSGHYERQRRLQILDRSRDIIMAWADPSDTFVIEVEVTPELQPAVVPVQAEEISPVKEDAWGFDDGVNSTDDSFTMEEDGWGFDDEIIPDEPEPEPEPTPEPPPEEKPAEPSSSPEIMNGDDEPDPSEAWGWNDDEDAPPAEETAWDDPWGDGDEAELPMPESPTESRPPPAPSISSPKVATRLEKAANKGKKQHQANGTSLTTTTPSPPASSQSPPTSSKSPSPSHDVLSAPLSSAKRPSKLDMRPPPKETYVASGRTKRIINLVEDVLVEGKHLAASPLLSSSSESAALGSILLFSAPAVLDLHRALYPVKFAKELTSAEQGMRFANDCTFLAREVERVKGSLRDMDAVVSERMGECARCFRVLAESWFHDVVKREQQALDKILTEGAQGFTYTAEQDRYDECESAIMQVLQEVRRLAQRLKGILPKSKYYTAIGMVADAGLRRILTDILALPDIPEVESHQLSELCRILNAMEGLFVEDSAQPSFVVAYVPSWLKFSYLSELLEASMVDITYLFEEGALVDFEVDELIRLVRALFVDTPLRTNTIAKLQGGHPVPTQ</sequence>
<dbReference type="PANTHER" id="PTHR12205">
    <property type="entry name" value="CENTROMERE/KINETOCHORE PROTEIN ZW10"/>
    <property type="match status" value="1"/>
</dbReference>
<organism evidence="3 4">
    <name type="scientific">Tricholomella constricta</name>
    <dbReference type="NCBI Taxonomy" id="117010"/>
    <lineage>
        <taxon>Eukaryota</taxon>
        <taxon>Fungi</taxon>
        <taxon>Dikarya</taxon>
        <taxon>Basidiomycota</taxon>
        <taxon>Agaricomycotina</taxon>
        <taxon>Agaricomycetes</taxon>
        <taxon>Agaricomycetidae</taxon>
        <taxon>Agaricales</taxon>
        <taxon>Tricholomatineae</taxon>
        <taxon>Lyophyllaceae</taxon>
        <taxon>Tricholomella</taxon>
    </lineage>
</organism>
<gene>
    <name evidence="3" type="ORF">D9615_007430</name>
</gene>
<protein>
    <recommendedName>
        <fullName evidence="2">ZW10 C-terminal helical domain-containing protein</fullName>
    </recommendedName>
</protein>
<evidence type="ECO:0000313" key="4">
    <source>
        <dbReference type="Proteomes" id="UP000565441"/>
    </source>
</evidence>